<dbReference type="OrthoDB" id="5428368at2759"/>
<accession>A0A2T7A6U0</accession>
<evidence type="ECO:0000313" key="2">
    <source>
        <dbReference type="EMBL" id="PUU83449.1"/>
    </source>
</evidence>
<dbReference type="AlphaFoldDB" id="A0A2T7A6U0"/>
<organism evidence="2 3">
    <name type="scientific">Tuber borchii</name>
    <name type="common">White truffle</name>
    <dbReference type="NCBI Taxonomy" id="42251"/>
    <lineage>
        <taxon>Eukaryota</taxon>
        <taxon>Fungi</taxon>
        <taxon>Dikarya</taxon>
        <taxon>Ascomycota</taxon>
        <taxon>Pezizomycotina</taxon>
        <taxon>Pezizomycetes</taxon>
        <taxon>Pezizales</taxon>
        <taxon>Tuberaceae</taxon>
        <taxon>Tuber</taxon>
    </lineage>
</organism>
<dbReference type="Proteomes" id="UP000244722">
    <property type="component" value="Unassembled WGS sequence"/>
</dbReference>
<evidence type="ECO:0000256" key="1">
    <source>
        <dbReference type="SAM" id="MobiDB-lite"/>
    </source>
</evidence>
<feature type="region of interest" description="Disordered" evidence="1">
    <location>
        <begin position="1"/>
        <end position="83"/>
    </location>
</feature>
<feature type="compositionally biased region" description="Polar residues" evidence="1">
    <location>
        <begin position="23"/>
        <end position="48"/>
    </location>
</feature>
<name>A0A2T7A6U0_TUBBO</name>
<gene>
    <name evidence="2" type="ORF">B9Z19DRAFT_1061025</name>
</gene>
<dbReference type="EMBL" id="NESQ01000012">
    <property type="protein sequence ID" value="PUU83449.1"/>
    <property type="molecule type" value="Genomic_DNA"/>
</dbReference>
<sequence length="254" mass="27486">MALRNENTTTTLRRSTTLEIRPSPSSLSSTYGPFTSPTSPNTIITQAPSPYSATNSPSFSSSSPPSSNEAQWSISASPYPPPSGYPSYPVEGKLLSIQTTGIRGRKSFGELAREIQKIVRPPRERARVRCGMEGRGAVKKKEGGNREFPCGSRKGASRGRIYARVIKKDAEKKGEKKVRKKEEKVVVDIEAGLKRTICSGQGGSMRGVACECDGWKLIPREGAGAGSAGLSGTKMVLCNRSVELLKQRYAEEDE</sequence>
<proteinExistence type="predicted"/>
<reference evidence="2 3" key="1">
    <citation type="submission" date="2017-04" db="EMBL/GenBank/DDBJ databases">
        <title>Draft genome sequence of Tuber borchii Vittad., a whitish edible truffle.</title>
        <authorList>
            <consortium name="DOE Joint Genome Institute"/>
            <person name="Murat C."/>
            <person name="Kuo A."/>
            <person name="Barry K.W."/>
            <person name="Clum A."/>
            <person name="Dockter R.B."/>
            <person name="Fauchery L."/>
            <person name="Iotti M."/>
            <person name="Kohler A."/>
            <person name="Labutti K."/>
            <person name="Lindquist E.A."/>
            <person name="Lipzen A."/>
            <person name="Ohm R.A."/>
            <person name="Wang M."/>
            <person name="Grigoriev I.V."/>
            <person name="Zambonelli A."/>
            <person name="Martin F.M."/>
        </authorList>
    </citation>
    <scope>NUCLEOTIDE SEQUENCE [LARGE SCALE GENOMIC DNA]</scope>
    <source>
        <strain evidence="2 3">Tbo3840</strain>
    </source>
</reference>
<feature type="compositionally biased region" description="Low complexity" evidence="1">
    <location>
        <begin position="1"/>
        <end position="19"/>
    </location>
</feature>
<evidence type="ECO:0000313" key="3">
    <source>
        <dbReference type="Proteomes" id="UP000244722"/>
    </source>
</evidence>
<feature type="compositionally biased region" description="Low complexity" evidence="1">
    <location>
        <begin position="49"/>
        <end position="67"/>
    </location>
</feature>
<comment type="caution">
    <text evidence="2">The sequence shown here is derived from an EMBL/GenBank/DDBJ whole genome shotgun (WGS) entry which is preliminary data.</text>
</comment>
<keyword evidence="3" id="KW-1185">Reference proteome</keyword>
<protein>
    <submittedName>
        <fullName evidence="2">Uncharacterized protein</fullName>
    </submittedName>
</protein>